<protein>
    <submittedName>
        <fullName evidence="3">Toprim domain-containing protein</fullName>
    </submittedName>
</protein>
<evidence type="ECO:0000313" key="4">
    <source>
        <dbReference type="Proteomes" id="UP000199372"/>
    </source>
</evidence>
<proteinExistence type="predicted"/>
<evidence type="ECO:0000313" key="3">
    <source>
        <dbReference type="EMBL" id="SEO08298.1"/>
    </source>
</evidence>
<accession>A0A1H8LTV5</accession>
<gene>
    <name evidence="3" type="ORF">SAMN04488011_11182</name>
</gene>
<sequence>MQSASDLAADLAAHAEAVCREYLSNGRRQGSYWLVGNLDNDPGRSLFVRLTGPARGTGAAGRWTDAATGQHGDLLDIIRETCRLTDFADVADEARRFLHLPKPDGRPTIERVASGSPNAARRLFAMARQIRGTLAETYLAARGIADLAGTDWLRFHPTCFYRPDRYSPTETWPALIAAVTDSFGTLTGVHRTWLDPDGFSRANLGKAPIDTPRRAMGRLRGGGVRFGTTADILAAGEGIETVLSVRQALPALPGIAALSAAHLAAIDLSPALRRLYVLRDVDPAGDAALKALTDRARTLGIELIPLTPSREDFNEDLMAFGADGLRHHLRSQLAPEDAARFLPIGGQRDKTA</sequence>
<evidence type="ECO:0000259" key="1">
    <source>
        <dbReference type="Pfam" id="PF13362"/>
    </source>
</evidence>
<feature type="domain" description="DUF7146" evidence="2">
    <location>
        <begin position="116"/>
        <end position="226"/>
    </location>
</feature>
<dbReference type="InterPro" id="IPR006171">
    <property type="entry name" value="TOPRIM_dom"/>
</dbReference>
<reference evidence="4" key="1">
    <citation type="submission" date="2016-10" db="EMBL/GenBank/DDBJ databases">
        <authorList>
            <person name="Varghese N."/>
            <person name="Submissions S."/>
        </authorList>
    </citation>
    <scope>NUCLEOTIDE SEQUENCE [LARGE SCALE GENOMIC DNA]</scope>
    <source>
        <strain evidence="4">DSM 26893</strain>
    </source>
</reference>
<dbReference type="Proteomes" id="UP000199372">
    <property type="component" value="Unassembled WGS sequence"/>
</dbReference>
<dbReference type="RefSeq" id="WP_091846693.1">
    <property type="nucleotide sequence ID" value="NZ_FOCM01000011.1"/>
</dbReference>
<dbReference type="AlphaFoldDB" id="A0A1H8LTV5"/>
<dbReference type="Pfam" id="PF13362">
    <property type="entry name" value="Toprim_3"/>
    <property type="match status" value="1"/>
</dbReference>
<feature type="domain" description="Toprim" evidence="1">
    <location>
        <begin position="233"/>
        <end position="323"/>
    </location>
</feature>
<evidence type="ECO:0000259" key="2">
    <source>
        <dbReference type="Pfam" id="PF23639"/>
    </source>
</evidence>
<dbReference type="Pfam" id="PF23639">
    <property type="entry name" value="DUF7146"/>
    <property type="match status" value="1"/>
</dbReference>
<keyword evidence="4" id="KW-1185">Reference proteome</keyword>
<dbReference type="InterPro" id="IPR055570">
    <property type="entry name" value="DUF7146"/>
</dbReference>
<name>A0A1H8LTV5_9RHOB</name>
<dbReference type="EMBL" id="FOCM01000011">
    <property type="protein sequence ID" value="SEO08298.1"/>
    <property type="molecule type" value="Genomic_DNA"/>
</dbReference>
<dbReference type="OrthoDB" id="9811157at2"/>
<organism evidence="3 4">
    <name type="scientific">Palleronia pelagia</name>
    <dbReference type="NCBI Taxonomy" id="387096"/>
    <lineage>
        <taxon>Bacteria</taxon>
        <taxon>Pseudomonadati</taxon>
        <taxon>Pseudomonadota</taxon>
        <taxon>Alphaproteobacteria</taxon>
        <taxon>Rhodobacterales</taxon>
        <taxon>Roseobacteraceae</taxon>
        <taxon>Palleronia</taxon>
    </lineage>
</organism>